<accession>A0A1X2IDT4</accession>
<dbReference type="InterPro" id="IPR004728">
    <property type="entry name" value="Sec62"/>
</dbReference>
<proteinExistence type="inferred from homology"/>
<comment type="similarity">
    <text evidence="2">Belongs to the SEC62 family.</text>
</comment>
<keyword evidence="8 12" id="KW-1133">Transmembrane helix</keyword>
<dbReference type="Pfam" id="PF03839">
    <property type="entry name" value="Sec62"/>
    <property type="match status" value="1"/>
</dbReference>
<keyword evidence="14" id="KW-1185">Reference proteome</keyword>
<dbReference type="OrthoDB" id="200187at2759"/>
<evidence type="ECO:0000256" key="6">
    <source>
        <dbReference type="ARBA" id="ARBA00022824"/>
    </source>
</evidence>
<comment type="caution">
    <text evidence="13">The sequence shown here is derived from an EMBL/GenBank/DDBJ whole genome shotgun (WGS) entry which is preliminary data.</text>
</comment>
<evidence type="ECO:0000313" key="13">
    <source>
        <dbReference type="EMBL" id="ORZ14634.1"/>
    </source>
</evidence>
<evidence type="ECO:0000256" key="12">
    <source>
        <dbReference type="SAM" id="Phobius"/>
    </source>
</evidence>
<dbReference type="GO" id="GO:0031204">
    <property type="term" value="P:post-translational protein targeting to membrane, translocation"/>
    <property type="evidence" value="ECO:0007669"/>
    <property type="project" value="TreeGrafter"/>
</dbReference>
<evidence type="ECO:0000256" key="3">
    <source>
        <dbReference type="ARBA" id="ARBA00021257"/>
    </source>
</evidence>
<evidence type="ECO:0000256" key="5">
    <source>
        <dbReference type="ARBA" id="ARBA00022692"/>
    </source>
</evidence>
<dbReference type="STRING" id="90262.A0A1X2IDT4"/>
<sequence>MSHVHGPGCNHGSGGQTQTINIADANVAPPLYKNIAGFLRDEKKSGMKQKQGVFNGKRVDYFKGKQAVNALLKEGFAKTLPQDEKKPSERSDAVAILNELGRLGFILCVERGDPINGKHTPRALRPCSVQEMNESGYYLWVWEGSQLRVYLGAMGLVGAILTAVLFPLWPDFLKLGVWYLSVATLGLLGVFFGIAIVRLILFVITMIILPRGFWLFPNLFEDCGVIDSFKPLYGWDEPKQKKKSATTSSTAAAATAATTPAPSSSSSQKGSSTSTTVETVKED</sequence>
<gene>
    <name evidence="13" type="ORF">BCR42DRAFT_353928</name>
</gene>
<evidence type="ECO:0000256" key="1">
    <source>
        <dbReference type="ARBA" id="ARBA00004477"/>
    </source>
</evidence>
<evidence type="ECO:0000256" key="7">
    <source>
        <dbReference type="ARBA" id="ARBA00022927"/>
    </source>
</evidence>
<evidence type="ECO:0000313" key="14">
    <source>
        <dbReference type="Proteomes" id="UP000193560"/>
    </source>
</evidence>
<dbReference type="NCBIfam" id="TIGR00869">
    <property type="entry name" value="sec62"/>
    <property type="match status" value="1"/>
</dbReference>
<evidence type="ECO:0000256" key="9">
    <source>
        <dbReference type="ARBA" id="ARBA00023010"/>
    </source>
</evidence>
<dbReference type="PANTHER" id="PTHR12443:SF9">
    <property type="entry name" value="TRANSLOCATION PROTEIN SEC62"/>
    <property type="match status" value="1"/>
</dbReference>
<dbReference type="Proteomes" id="UP000193560">
    <property type="component" value="Unassembled WGS sequence"/>
</dbReference>
<comment type="subcellular location">
    <subcellularLocation>
        <location evidence="1">Endoplasmic reticulum membrane</location>
        <topology evidence="1">Multi-pass membrane protein</topology>
    </subcellularLocation>
</comment>
<keyword evidence="10 12" id="KW-0472">Membrane</keyword>
<evidence type="ECO:0000256" key="4">
    <source>
        <dbReference type="ARBA" id="ARBA00022448"/>
    </source>
</evidence>
<keyword evidence="9" id="KW-0811">Translocation</keyword>
<keyword evidence="4" id="KW-0813">Transport</keyword>
<feature type="compositionally biased region" description="Low complexity" evidence="11">
    <location>
        <begin position="245"/>
        <end position="276"/>
    </location>
</feature>
<evidence type="ECO:0000256" key="11">
    <source>
        <dbReference type="SAM" id="MobiDB-lite"/>
    </source>
</evidence>
<reference evidence="13 14" key="1">
    <citation type="submission" date="2016-07" db="EMBL/GenBank/DDBJ databases">
        <title>Pervasive Adenine N6-methylation of Active Genes in Fungi.</title>
        <authorList>
            <consortium name="DOE Joint Genome Institute"/>
            <person name="Mondo S.J."/>
            <person name="Dannebaum R.O."/>
            <person name="Kuo R.C."/>
            <person name="Labutti K."/>
            <person name="Haridas S."/>
            <person name="Kuo A."/>
            <person name="Salamov A."/>
            <person name="Ahrendt S.R."/>
            <person name="Lipzen A."/>
            <person name="Sullivan W."/>
            <person name="Andreopoulos W.B."/>
            <person name="Clum A."/>
            <person name="Lindquist E."/>
            <person name="Daum C."/>
            <person name="Ramamoorthy G.K."/>
            <person name="Gryganskyi A."/>
            <person name="Culley D."/>
            <person name="Magnuson J.K."/>
            <person name="James T.Y."/>
            <person name="O'Malley M.A."/>
            <person name="Stajich J.E."/>
            <person name="Spatafora J.W."/>
            <person name="Visel A."/>
            <person name="Grigoriev I.V."/>
        </authorList>
    </citation>
    <scope>NUCLEOTIDE SEQUENCE [LARGE SCALE GENOMIC DNA]</scope>
    <source>
        <strain evidence="13 14">NRRL 1336</strain>
    </source>
</reference>
<keyword evidence="5 12" id="KW-0812">Transmembrane</keyword>
<dbReference type="GO" id="GO:0005789">
    <property type="term" value="C:endoplasmic reticulum membrane"/>
    <property type="evidence" value="ECO:0007669"/>
    <property type="project" value="UniProtKB-SubCell"/>
</dbReference>
<dbReference type="InterPro" id="IPR011553">
    <property type="entry name" value="Sec62_asco"/>
</dbReference>
<keyword evidence="7" id="KW-0653">Protein transport</keyword>
<feature type="transmembrane region" description="Helical" evidence="12">
    <location>
        <begin position="149"/>
        <end position="170"/>
    </location>
</feature>
<feature type="transmembrane region" description="Helical" evidence="12">
    <location>
        <begin position="176"/>
        <end position="209"/>
    </location>
</feature>
<dbReference type="PANTHER" id="PTHR12443">
    <property type="entry name" value="TRANSLOCATION PROTEIN SEC62"/>
    <property type="match status" value="1"/>
</dbReference>
<dbReference type="EMBL" id="MCGE01000014">
    <property type="protein sequence ID" value="ORZ14634.1"/>
    <property type="molecule type" value="Genomic_DNA"/>
</dbReference>
<feature type="region of interest" description="Disordered" evidence="11">
    <location>
        <begin position="236"/>
        <end position="283"/>
    </location>
</feature>
<protein>
    <recommendedName>
        <fullName evidence="3">Translocation protein SEC62</fullName>
    </recommendedName>
</protein>
<evidence type="ECO:0000256" key="2">
    <source>
        <dbReference type="ARBA" id="ARBA00010604"/>
    </source>
</evidence>
<evidence type="ECO:0000256" key="8">
    <source>
        <dbReference type="ARBA" id="ARBA00022989"/>
    </source>
</evidence>
<keyword evidence="6" id="KW-0256">Endoplasmic reticulum</keyword>
<organism evidence="13 14">
    <name type="scientific">Absidia repens</name>
    <dbReference type="NCBI Taxonomy" id="90262"/>
    <lineage>
        <taxon>Eukaryota</taxon>
        <taxon>Fungi</taxon>
        <taxon>Fungi incertae sedis</taxon>
        <taxon>Mucoromycota</taxon>
        <taxon>Mucoromycotina</taxon>
        <taxon>Mucoromycetes</taxon>
        <taxon>Mucorales</taxon>
        <taxon>Cunninghamellaceae</taxon>
        <taxon>Absidia</taxon>
    </lineage>
</organism>
<dbReference type="AlphaFoldDB" id="A0A1X2IDT4"/>
<name>A0A1X2IDT4_9FUNG</name>
<evidence type="ECO:0000256" key="10">
    <source>
        <dbReference type="ARBA" id="ARBA00023136"/>
    </source>
</evidence>